<keyword evidence="3" id="KW-1185">Reference proteome</keyword>
<name>A0A841TPM7_9BACL</name>
<feature type="transmembrane region" description="Helical" evidence="1">
    <location>
        <begin position="32"/>
        <end position="53"/>
    </location>
</feature>
<dbReference type="GO" id="GO:0009847">
    <property type="term" value="P:spore germination"/>
    <property type="evidence" value="ECO:0007669"/>
    <property type="project" value="InterPro"/>
</dbReference>
<feature type="transmembrane region" description="Helical" evidence="1">
    <location>
        <begin position="74"/>
        <end position="98"/>
    </location>
</feature>
<dbReference type="InterPro" id="IPR004761">
    <property type="entry name" value="Spore_GerAB"/>
</dbReference>
<evidence type="ECO:0000256" key="1">
    <source>
        <dbReference type="SAM" id="Phobius"/>
    </source>
</evidence>
<dbReference type="Proteomes" id="UP000553776">
    <property type="component" value="Unassembled WGS sequence"/>
</dbReference>
<comment type="caution">
    <text evidence="2">The sequence shown here is derived from an EMBL/GenBank/DDBJ whole genome shotgun (WGS) entry which is preliminary data.</text>
</comment>
<protein>
    <submittedName>
        <fullName evidence="2">GerAB/ArcD/ProY family transporter</fullName>
    </submittedName>
</protein>
<keyword evidence="1" id="KW-0812">Transmembrane</keyword>
<dbReference type="AlphaFoldDB" id="A0A841TPM7"/>
<sequence>MNRYFYYSILMCMMINTIIFVPHILLNNQRNGLVPGLLLSTAVSTGFTVLFANAMRTFENQSLSDILKARLPRWISAPLLIYLGYSWFIAGGIVLISFSNLMKRYILPDMPVQTIAFVMVAAAGWCASQKTRTVLYLLEIVIVTNIPFILLILYKSIGTPFMNWYAVWDAVSDYLWRWPNMEVVSAATYLFTGYINLAIFNKESEGTFRPRLLGLVPVIGLLTLMTTALIPIGFHGEHGAIRYVNAWVSTADSIRIEFGVVERVIYVFLLL</sequence>
<feature type="transmembrane region" description="Helical" evidence="1">
    <location>
        <begin position="5"/>
        <end position="26"/>
    </location>
</feature>
<dbReference type="EMBL" id="JACJVR010000005">
    <property type="protein sequence ID" value="MBB6690276.1"/>
    <property type="molecule type" value="Genomic_DNA"/>
</dbReference>
<dbReference type="GO" id="GO:0016020">
    <property type="term" value="C:membrane"/>
    <property type="evidence" value="ECO:0007669"/>
    <property type="project" value="InterPro"/>
</dbReference>
<accession>A0A841TPM7</accession>
<dbReference type="RefSeq" id="WP_185134295.1">
    <property type="nucleotide sequence ID" value="NZ_BORM01000005.1"/>
</dbReference>
<feature type="transmembrane region" description="Helical" evidence="1">
    <location>
        <begin position="183"/>
        <end position="200"/>
    </location>
</feature>
<keyword evidence="1" id="KW-0472">Membrane</keyword>
<feature type="transmembrane region" description="Helical" evidence="1">
    <location>
        <begin position="134"/>
        <end position="154"/>
    </location>
</feature>
<dbReference type="Pfam" id="PF03845">
    <property type="entry name" value="Spore_permease"/>
    <property type="match status" value="1"/>
</dbReference>
<keyword evidence="1" id="KW-1133">Transmembrane helix</keyword>
<evidence type="ECO:0000313" key="2">
    <source>
        <dbReference type="EMBL" id="MBB6690276.1"/>
    </source>
</evidence>
<feature type="transmembrane region" description="Helical" evidence="1">
    <location>
        <begin position="110"/>
        <end position="127"/>
    </location>
</feature>
<reference evidence="2 3" key="1">
    <citation type="submission" date="2020-08" db="EMBL/GenBank/DDBJ databases">
        <title>Cohnella phylogeny.</title>
        <authorList>
            <person name="Dunlap C."/>
        </authorList>
    </citation>
    <scope>NUCLEOTIDE SEQUENCE [LARGE SCALE GENOMIC DNA]</scope>
    <source>
        <strain evidence="2 3">DSM 25239</strain>
    </source>
</reference>
<proteinExistence type="predicted"/>
<feature type="transmembrane region" description="Helical" evidence="1">
    <location>
        <begin position="212"/>
        <end position="234"/>
    </location>
</feature>
<evidence type="ECO:0000313" key="3">
    <source>
        <dbReference type="Proteomes" id="UP000553776"/>
    </source>
</evidence>
<organism evidence="2 3">
    <name type="scientific">Cohnella xylanilytica</name>
    <dbReference type="NCBI Taxonomy" id="557555"/>
    <lineage>
        <taxon>Bacteria</taxon>
        <taxon>Bacillati</taxon>
        <taxon>Bacillota</taxon>
        <taxon>Bacilli</taxon>
        <taxon>Bacillales</taxon>
        <taxon>Paenibacillaceae</taxon>
        <taxon>Cohnella</taxon>
    </lineage>
</organism>
<gene>
    <name evidence="2" type="ORF">H7B90_02575</name>
</gene>